<comment type="caution">
    <text evidence="4">The sequence shown here is derived from an EMBL/GenBank/DDBJ whole genome shotgun (WGS) entry which is preliminary data.</text>
</comment>
<dbReference type="AlphaFoldDB" id="L1NE73"/>
<evidence type="ECO:0000259" key="3">
    <source>
        <dbReference type="Pfam" id="PF18291"/>
    </source>
</evidence>
<dbReference type="Proteomes" id="UP000010408">
    <property type="component" value="Unassembled WGS sequence"/>
</dbReference>
<evidence type="ECO:0000313" key="5">
    <source>
        <dbReference type="Proteomes" id="UP000010408"/>
    </source>
</evidence>
<dbReference type="eggNOG" id="COG0776">
    <property type="taxonomic scope" value="Bacteria"/>
</dbReference>
<dbReference type="EMBL" id="AMEQ01000025">
    <property type="protein sequence ID" value="EKY01502.1"/>
    <property type="molecule type" value="Genomic_DNA"/>
</dbReference>
<accession>L1NE73</accession>
<sequence length="157" mass="16992">MATLKFHLIQRKAQLGKLKGKTTYTAQPIHLGKVSFDDLCKHLAENTTVGKADVKAVIARLAETIPHFLELGYSVDCGDLGTFRASFGSQPVENAKDFNVSLIRPPRVVFTPRMALKYALRGLGFEQAQPLHNPKKPAPKKPGGSEFNPPSGGGIGI</sequence>
<organism evidence="4 5">
    <name type="scientific">Porphyromonas catoniae F0037</name>
    <dbReference type="NCBI Taxonomy" id="1127696"/>
    <lineage>
        <taxon>Bacteria</taxon>
        <taxon>Pseudomonadati</taxon>
        <taxon>Bacteroidota</taxon>
        <taxon>Bacteroidia</taxon>
        <taxon>Bacteroidales</taxon>
        <taxon>Porphyromonadaceae</taxon>
        <taxon>Porphyromonas</taxon>
    </lineage>
</organism>
<name>L1NE73_9PORP</name>
<keyword evidence="1 4" id="KW-0238">DNA-binding</keyword>
<evidence type="ECO:0000256" key="2">
    <source>
        <dbReference type="SAM" id="MobiDB-lite"/>
    </source>
</evidence>
<dbReference type="InterPro" id="IPR005902">
    <property type="entry name" value="HU_DNA-bd_put"/>
</dbReference>
<dbReference type="PATRIC" id="fig|1127696.3.peg.800"/>
<dbReference type="InterPro" id="IPR010992">
    <property type="entry name" value="IHF-like_DNA-bd_dom_sf"/>
</dbReference>
<dbReference type="HOGENOM" id="CLU_112331_4_1_10"/>
<feature type="region of interest" description="Disordered" evidence="2">
    <location>
        <begin position="129"/>
        <end position="157"/>
    </location>
</feature>
<dbReference type="Pfam" id="PF18291">
    <property type="entry name" value="HU-HIG"/>
    <property type="match status" value="1"/>
</dbReference>
<dbReference type="RefSeq" id="WP_005469250.1">
    <property type="nucleotide sequence ID" value="NZ_KB291046.1"/>
</dbReference>
<dbReference type="GO" id="GO:0003677">
    <property type="term" value="F:DNA binding"/>
    <property type="evidence" value="ECO:0007669"/>
    <property type="project" value="UniProtKB-KW"/>
</dbReference>
<evidence type="ECO:0000256" key="1">
    <source>
        <dbReference type="ARBA" id="ARBA00023125"/>
    </source>
</evidence>
<gene>
    <name evidence="4" type="ORF">HMPREF9134_00879</name>
</gene>
<dbReference type="STRING" id="1127696.HMPREF9134_00879"/>
<dbReference type="InterPro" id="IPR041607">
    <property type="entry name" value="HU-HIG"/>
</dbReference>
<reference evidence="4 5" key="1">
    <citation type="submission" date="2012-05" db="EMBL/GenBank/DDBJ databases">
        <authorList>
            <person name="Weinstock G."/>
            <person name="Sodergren E."/>
            <person name="Lobos E.A."/>
            <person name="Fulton L."/>
            <person name="Fulton R."/>
            <person name="Courtney L."/>
            <person name="Fronick C."/>
            <person name="O'Laughlin M."/>
            <person name="Godfrey J."/>
            <person name="Wilson R.M."/>
            <person name="Miner T."/>
            <person name="Farmer C."/>
            <person name="Delehaunty K."/>
            <person name="Cordes M."/>
            <person name="Minx P."/>
            <person name="Tomlinson C."/>
            <person name="Chen J."/>
            <person name="Wollam A."/>
            <person name="Pepin K.H."/>
            <person name="Bhonagiri V."/>
            <person name="Zhang X."/>
            <person name="Suruliraj S."/>
            <person name="Warren W."/>
            <person name="Mitreva M."/>
            <person name="Mardis E.R."/>
            <person name="Wilson R.K."/>
        </authorList>
    </citation>
    <scope>NUCLEOTIDE SEQUENCE [LARGE SCALE GENOMIC DNA]</scope>
    <source>
        <strain evidence="4 5">F0037</strain>
    </source>
</reference>
<evidence type="ECO:0000313" key="4">
    <source>
        <dbReference type="EMBL" id="EKY01502.1"/>
    </source>
</evidence>
<proteinExistence type="predicted"/>
<dbReference type="NCBIfam" id="TIGR01201">
    <property type="entry name" value="HU_rel"/>
    <property type="match status" value="1"/>
</dbReference>
<protein>
    <submittedName>
        <fullName evidence="4">Putative DNA-binding protein</fullName>
    </submittedName>
</protein>
<feature type="domain" description="HU" evidence="3">
    <location>
        <begin position="4"/>
        <end position="126"/>
    </location>
</feature>
<dbReference type="SUPFAM" id="SSF47729">
    <property type="entry name" value="IHF-like DNA-binding proteins"/>
    <property type="match status" value="1"/>
</dbReference>